<dbReference type="RefSeq" id="XP_004830746.1">
    <property type="nucleotide sequence ID" value="XM_004830689.1"/>
</dbReference>
<gene>
    <name evidence="4" type="ORF">BEWA_004880</name>
</gene>
<keyword evidence="5" id="KW-1185">Reference proteome</keyword>
<dbReference type="Gene3D" id="4.10.1000.40">
    <property type="match status" value="1"/>
</dbReference>
<dbReference type="OrthoDB" id="5589010at2759"/>
<evidence type="ECO:0000256" key="1">
    <source>
        <dbReference type="PROSITE-ProRule" id="PRU00723"/>
    </source>
</evidence>
<dbReference type="Proteomes" id="UP000031512">
    <property type="component" value="Chromosome 3"/>
</dbReference>
<keyword evidence="1" id="KW-0479">Metal-binding</keyword>
<feature type="compositionally biased region" description="Polar residues" evidence="2">
    <location>
        <begin position="95"/>
        <end position="109"/>
    </location>
</feature>
<dbReference type="VEuPathDB" id="PiroplasmaDB:BEWA_004880"/>
<proteinExistence type="predicted"/>
<protein>
    <recommendedName>
        <fullName evidence="3">C3H1-type domain-containing protein</fullName>
    </recommendedName>
</protein>
<reference evidence="4 5" key="1">
    <citation type="journal article" date="2012" name="BMC Genomics">
        <title>Comparative genomic analysis and phylogenetic position of Theileria equi.</title>
        <authorList>
            <person name="Kappmeyer L.S."/>
            <person name="Thiagarajan M."/>
            <person name="Herndon D.R."/>
            <person name="Ramsay J.D."/>
            <person name="Caler E."/>
            <person name="Djikeng A."/>
            <person name="Gillespie J.J."/>
            <person name="Lau A.O."/>
            <person name="Roalson E.H."/>
            <person name="Silva J.C."/>
            <person name="Silva M.G."/>
            <person name="Suarez C.E."/>
            <person name="Ueti M.W."/>
            <person name="Nene V.M."/>
            <person name="Mealey R.H."/>
            <person name="Knowles D.P."/>
            <person name="Brayton K.A."/>
        </authorList>
    </citation>
    <scope>NUCLEOTIDE SEQUENCE [LARGE SCALE GENOMIC DNA]</scope>
    <source>
        <strain evidence="4 5">WA</strain>
    </source>
</reference>
<accession>L0AZT4</accession>
<dbReference type="Pfam" id="PF14608">
    <property type="entry name" value="zf-CCCH_2"/>
    <property type="match status" value="2"/>
</dbReference>
<evidence type="ECO:0000259" key="3">
    <source>
        <dbReference type="PROSITE" id="PS50103"/>
    </source>
</evidence>
<dbReference type="STRING" id="1537102.L0AZT4"/>
<dbReference type="AlphaFoldDB" id="L0AZT4"/>
<feature type="region of interest" description="Disordered" evidence="2">
    <location>
        <begin position="95"/>
        <end position="128"/>
    </location>
</feature>
<keyword evidence="1" id="KW-0863">Zinc-finger</keyword>
<evidence type="ECO:0000313" key="5">
    <source>
        <dbReference type="Proteomes" id="UP000031512"/>
    </source>
</evidence>
<feature type="zinc finger region" description="C3H1-type" evidence="1">
    <location>
        <begin position="221"/>
        <end position="246"/>
    </location>
</feature>
<sequence>MLSGSLLLKLPRDWQLKMHNEILSKLHLCISDTEVASAVADNTWRCLSQESLNKHELAERLQQDLTEYALDFSEWVIDFAQKSIEYYLETVSSSANKEPNNEATKTTAPSLPKSVDKTTPSPAKESRGRILKKAIKEVSQKTPLSKTVDPLNDTLDNLIRKQKIAKLQGMANAPLGVQTKSGKFKQPNTDTTERAPSKSTFFKNMTLLNTTNDNSQNNEVIKVPKICINFPNCQYGDKCRYIHPVHKICKNLPNCPFGDKCAFIHPSNG</sequence>
<dbReference type="SMART" id="SM00356">
    <property type="entry name" value="ZnF_C3H1"/>
    <property type="match status" value="2"/>
</dbReference>
<dbReference type="eggNOG" id="KOG3702">
    <property type="taxonomic scope" value="Eukaryota"/>
</dbReference>
<feature type="domain" description="C3H1-type" evidence="3">
    <location>
        <begin position="248"/>
        <end position="268"/>
    </location>
</feature>
<organism evidence="4 5">
    <name type="scientific">Theileria equi strain WA</name>
    <dbReference type="NCBI Taxonomy" id="1537102"/>
    <lineage>
        <taxon>Eukaryota</taxon>
        <taxon>Sar</taxon>
        <taxon>Alveolata</taxon>
        <taxon>Apicomplexa</taxon>
        <taxon>Aconoidasida</taxon>
        <taxon>Piroplasmida</taxon>
        <taxon>Theileriidae</taxon>
        <taxon>Theileria</taxon>
    </lineage>
</organism>
<name>L0AZT4_THEEQ</name>
<dbReference type="PROSITE" id="PS50103">
    <property type="entry name" value="ZF_C3H1"/>
    <property type="match status" value="2"/>
</dbReference>
<dbReference type="EMBL" id="CP001670">
    <property type="protein sequence ID" value="AFZ81080.1"/>
    <property type="molecule type" value="Genomic_DNA"/>
</dbReference>
<feature type="zinc finger region" description="C3H1-type" evidence="1">
    <location>
        <begin position="248"/>
        <end position="268"/>
    </location>
</feature>
<feature type="domain" description="C3H1-type" evidence="3">
    <location>
        <begin position="221"/>
        <end position="246"/>
    </location>
</feature>
<dbReference type="GeneID" id="15805328"/>
<evidence type="ECO:0000313" key="4">
    <source>
        <dbReference type="EMBL" id="AFZ81080.1"/>
    </source>
</evidence>
<evidence type="ECO:0000256" key="2">
    <source>
        <dbReference type="SAM" id="MobiDB-lite"/>
    </source>
</evidence>
<dbReference type="InterPro" id="IPR000571">
    <property type="entry name" value="Znf_CCCH"/>
</dbReference>
<dbReference type="KEGG" id="beq:BEWA_004880"/>
<dbReference type="GO" id="GO:0008270">
    <property type="term" value="F:zinc ion binding"/>
    <property type="evidence" value="ECO:0007669"/>
    <property type="project" value="UniProtKB-KW"/>
</dbReference>
<keyword evidence="1" id="KW-0862">Zinc</keyword>